<dbReference type="Proteomes" id="UP000237105">
    <property type="component" value="Unassembled WGS sequence"/>
</dbReference>
<dbReference type="AlphaFoldDB" id="A0A2P5AZV6"/>
<feature type="domain" description="Glutaredoxin" evidence="1">
    <location>
        <begin position="148"/>
        <end position="214"/>
    </location>
</feature>
<sequence>MKGMKGKFLKKLKTIQAIGTLRQSLVFHQLNPTTEKFPTRKCCVQTTSSLGEEGTQKENLSELLVNSIGLSTKHLKDPNHESVETEFSVGDKEPLSSSMRLNDSVFVKEIMEQDLVDDQVDNDHIDDGIHSSLLDFEEKCPPGGSDKVILYTTSLRGIRKTFEDCSAIKFLLESFKVSFFERDVSLHQEFREELWSILGGRVVPPRLFIKGRYIGGADEVVGVLNEQGKLRKLLEGIPQVPANSLCPGCANVRFSMCFNCNGSRKVLADGDQTDEVYYTRCPECNENGLVKCPICC</sequence>
<protein>
    <submittedName>
        <fullName evidence="2">Glutaredoxin</fullName>
    </submittedName>
</protein>
<dbReference type="Pfam" id="PF23733">
    <property type="entry name" value="GRXCR1-2_C"/>
    <property type="match status" value="1"/>
</dbReference>
<dbReference type="PROSITE" id="PS51354">
    <property type="entry name" value="GLUTAREDOXIN_2"/>
    <property type="match status" value="1"/>
</dbReference>
<gene>
    <name evidence="2" type="ORF">PanWU01x14_284770</name>
</gene>
<dbReference type="Pfam" id="PF00462">
    <property type="entry name" value="Glutaredoxin"/>
    <property type="match status" value="1"/>
</dbReference>
<evidence type="ECO:0000259" key="1">
    <source>
        <dbReference type="Pfam" id="PF00462"/>
    </source>
</evidence>
<dbReference type="OrthoDB" id="423313at2759"/>
<dbReference type="PANTHER" id="PTHR45669:SF14">
    <property type="entry name" value="EMB|CAB81925.1-RELATED"/>
    <property type="match status" value="1"/>
</dbReference>
<dbReference type="PANTHER" id="PTHR45669">
    <property type="entry name" value="GLUTAREDOXIN DOMAIN-CONTAINING CYSTEINE-RICH PROTEIN CG12206-RELATED"/>
    <property type="match status" value="1"/>
</dbReference>
<dbReference type="SUPFAM" id="SSF52833">
    <property type="entry name" value="Thioredoxin-like"/>
    <property type="match status" value="1"/>
</dbReference>
<evidence type="ECO:0000313" key="2">
    <source>
        <dbReference type="EMBL" id="PON42087.1"/>
    </source>
</evidence>
<evidence type="ECO:0000313" key="3">
    <source>
        <dbReference type="Proteomes" id="UP000237105"/>
    </source>
</evidence>
<dbReference type="CDD" id="cd03031">
    <property type="entry name" value="GRX_GRX_like"/>
    <property type="match status" value="1"/>
</dbReference>
<proteinExistence type="predicted"/>
<dbReference type="Gene3D" id="3.40.30.10">
    <property type="entry name" value="Glutaredoxin"/>
    <property type="match status" value="1"/>
</dbReference>
<dbReference type="InterPro" id="IPR002109">
    <property type="entry name" value="Glutaredoxin"/>
</dbReference>
<name>A0A2P5AZV6_PARAD</name>
<organism evidence="2 3">
    <name type="scientific">Parasponia andersonii</name>
    <name type="common">Sponia andersonii</name>
    <dbReference type="NCBI Taxonomy" id="3476"/>
    <lineage>
        <taxon>Eukaryota</taxon>
        <taxon>Viridiplantae</taxon>
        <taxon>Streptophyta</taxon>
        <taxon>Embryophyta</taxon>
        <taxon>Tracheophyta</taxon>
        <taxon>Spermatophyta</taxon>
        <taxon>Magnoliopsida</taxon>
        <taxon>eudicotyledons</taxon>
        <taxon>Gunneridae</taxon>
        <taxon>Pentapetalae</taxon>
        <taxon>rosids</taxon>
        <taxon>fabids</taxon>
        <taxon>Rosales</taxon>
        <taxon>Cannabaceae</taxon>
        <taxon>Parasponia</taxon>
    </lineage>
</organism>
<comment type="caution">
    <text evidence="2">The sequence shown here is derived from an EMBL/GenBank/DDBJ whole genome shotgun (WGS) entry which is preliminary data.</text>
</comment>
<accession>A0A2P5AZV6</accession>
<dbReference type="STRING" id="3476.A0A2P5AZV6"/>
<dbReference type="InterPro" id="IPR036249">
    <property type="entry name" value="Thioredoxin-like_sf"/>
</dbReference>
<keyword evidence="3" id="KW-1185">Reference proteome</keyword>
<reference evidence="3" key="1">
    <citation type="submission" date="2016-06" db="EMBL/GenBank/DDBJ databases">
        <title>Parallel loss of symbiosis genes in relatives of nitrogen-fixing non-legume Parasponia.</title>
        <authorList>
            <person name="Van Velzen R."/>
            <person name="Holmer R."/>
            <person name="Bu F."/>
            <person name="Rutten L."/>
            <person name="Van Zeijl A."/>
            <person name="Liu W."/>
            <person name="Santuari L."/>
            <person name="Cao Q."/>
            <person name="Sharma T."/>
            <person name="Shen D."/>
            <person name="Roswanjaya Y."/>
            <person name="Wardhani T."/>
            <person name="Kalhor M.S."/>
            <person name="Jansen J."/>
            <person name="Van den Hoogen J."/>
            <person name="Gungor B."/>
            <person name="Hartog M."/>
            <person name="Hontelez J."/>
            <person name="Verver J."/>
            <person name="Yang W.-C."/>
            <person name="Schijlen E."/>
            <person name="Repin R."/>
            <person name="Schilthuizen M."/>
            <person name="Schranz E."/>
            <person name="Heidstra R."/>
            <person name="Miyata K."/>
            <person name="Fedorova E."/>
            <person name="Kohlen W."/>
            <person name="Bisseling T."/>
            <person name="Smit S."/>
            <person name="Geurts R."/>
        </authorList>
    </citation>
    <scope>NUCLEOTIDE SEQUENCE [LARGE SCALE GENOMIC DNA]</scope>
    <source>
        <strain evidence="3">cv. WU1-14</strain>
    </source>
</reference>
<dbReference type="EMBL" id="JXTB01000400">
    <property type="protein sequence ID" value="PON42087.1"/>
    <property type="molecule type" value="Genomic_DNA"/>
</dbReference>